<dbReference type="InterPro" id="IPR029061">
    <property type="entry name" value="THDP-binding"/>
</dbReference>
<evidence type="ECO:0000259" key="4">
    <source>
        <dbReference type="Pfam" id="PF00205"/>
    </source>
</evidence>
<dbReference type="AlphaFoldDB" id="A0A3N1Y411"/>
<evidence type="ECO:0000259" key="5">
    <source>
        <dbReference type="Pfam" id="PF02775"/>
    </source>
</evidence>
<feature type="domain" description="Thiamine pyrophosphate enzyme N-terminal TPP-binding" evidence="6">
    <location>
        <begin position="18"/>
        <end position="131"/>
    </location>
</feature>
<dbReference type="GO" id="GO:0009097">
    <property type="term" value="P:isoleucine biosynthetic process"/>
    <property type="evidence" value="ECO:0007669"/>
    <property type="project" value="TreeGrafter"/>
</dbReference>
<keyword evidence="2 3" id="KW-0786">Thiamine pyrophosphate</keyword>
<dbReference type="InterPro" id="IPR029035">
    <property type="entry name" value="DHS-like_NAD/FAD-binding_dom"/>
</dbReference>
<dbReference type="RefSeq" id="WP_123400999.1">
    <property type="nucleotide sequence ID" value="NZ_RJVI01000002.1"/>
</dbReference>
<feature type="domain" description="Thiamine pyrophosphate enzyme central" evidence="4">
    <location>
        <begin position="215"/>
        <end position="346"/>
    </location>
</feature>
<dbReference type="Pfam" id="PF02776">
    <property type="entry name" value="TPP_enzyme_N"/>
    <property type="match status" value="1"/>
</dbReference>
<dbReference type="FunFam" id="3.40.50.970:FF:000007">
    <property type="entry name" value="Acetolactate synthase"/>
    <property type="match status" value="1"/>
</dbReference>
<dbReference type="Proteomes" id="UP000276634">
    <property type="component" value="Unassembled WGS sequence"/>
</dbReference>
<feature type="domain" description="Thiamine pyrophosphate enzyme TPP-binding" evidence="5">
    <location>
        <begin position="458"/>
        <end position="582"/>
    </location>
</feature>
<dbReference type="GO" id="GO:0000287">
    <property type="term" value="F:magnesium ion binding"/>
    <property type="evidence" value="ECO:0007669"/>
    <property type="project" value="InterPro"/>
</dbReference>
<sequence length="603" mass="64609">MAAVDPSVADVQAQSRIEAADLIVAYLEQLGVEYVFGVPGGAIEPLYNALARSARRGGPRPIVARHETGAAFMADGYTRITGRLGVCCSTTGPGATNLITGVSSAYDNNIPMLVITAQTALNTFGKGAIQESSCTGVNTVGMFQYCTRYNTLVSHPEQLERKLASAVLSAFQSPAGPAHLSIPLDILRGPAPVSSPSFDLAALLRRPSLMDEDAVERLCQALTEARRPVIVIGDGCSEAIGTLLEVALLLEAQVLTTPHGKGLVSPYHPLFRGVIGFAGHRSAERVLEDPGVDLVVAVGTGLGEFESNAWDERGLLNRRLVHVESTEGHLTRSPMARLHVRGRILSIFERVKDHLLERGYATREDLLEGARRSVWGAPASGEAPRRHFELDDEDKCRDEGAPIKPQRLMTELTRLFPPSTRYFADTGSSLAWTIHYLHPYDRRVAGRRDAHGGLYRTCVNFASMGWAIGASVGAAVGARGTPVVCIVGDGAMLMSGQEITVALQERVPVVFVVLNDGALGMVKHGQRLGGAERIGTELPETDFAAMARAMGVPGHVIRSPQDLEALDVAAICARPGPTLLDVRIDPEEIPPMGKRVRVLQGKA</sequence>
<dbReference type="GO" id="GO:0050660">
    <property type="term" value="F:flavin adenine dinucleotide binding"/>
    <property type="evidence" value="ECO:0007669"/>
    <property type="project" value="TreeGrafter"/>
</dbReference>
<proteinExistence type="inferred from homology"/>
<dbReference type="EMBL" id="RJVI01000002">
    <property type="protein sequence ID" value="ROR32017.1"/>
    <property type="molecule type" value="Genomic_DNA"/>
</dbReference>
<gene>
    <name evidence="7" type="ORF">EDC57_1203</name>
</gene>
<dbReference type="CDD" id="cd00568">
    <property type="entry name" value="TPP_enzymes"/>
    <property type="match status" value="1"/>
</dbReference>
<evidence type="ECO:0000313" key="8">
    <source>
        <dbReference type="Proteomes" id="UP000276634"/>
    </source>
</evidence>
<evidence type="ECO:0000256" key="3">
    <source>
        <dbReference type="RuleBase" id="RU362132"/>
    </source>
</evidence>
<organism evidence="7 8">
    <name type="scientific">Inmirania thermothiophila</name>
    <dbReference type="NCBI Taxonomy" id="1750597"/>
    <lineage>
        <taxon>Bacteria</taxon>
        <taxon>Pseudomonadati</taxon>
        <taxon>Pseudomonadota</taxon>
        <taxon>Gammaproteobacteria</taxon>
        <taxon>Chromatiales</taxon>
        <taxon>Ectothiorhodospiraceae</taxon>
        <taxon>Inmirania</taxon>
    </lineage>
</organism>
<comment type="caution">
    <text evidence="7">The sequence shown here is derived from an EMBL/GenBank/DDBJ whole genome shotgun (WGS) entry which is preliminary data.</text>
</comment>
<dbReference type="PANTHER" id="PTHR18968:SF167">
    <property type="entry name" value="ACETOLACTATE SYNTHASE LARGE SUBUNIT ILVB2-RELATED"/>
    <property type="match status" value="1"/>
</dbReference>
<dbReference type="InterPro" id="IPR011766">
    <property type="entry name" value="TPP_enzyme_TPP-bd"/>
</dbReference>
<evidence type="ECO:0000259" key="6">
    <source>
        <dbReference type="Pfam" id="PF02776"/>
    </source>
</evidence>
<dbReference type="InterPro" id="IPR045229">
    <property type="entry name" value="TPP_enz"/>
</dbReference>
<dbReference type="SUPFAM" id="SSF52518">
    <property type="entry name" value="Thiamin diphosphate-binding fold (THDP-binding)"/>
    <property type="match status" value="2"/>
</dbReference>
<keyword evidence="8" id="KW-1185">Reference proteome</keyword>
<dbReference type="InterPro" id="IPR012000">
    <property type="entry name" value="Thiamin_PyroP_enz_cen_dom"/>
</dbReference>
<dbReference type="GO" id="GO:0009099">
    <property type="term" value="P:L-valine biosynthetic process"/>
    <property type="evidence" value="ECO:0007669"/>
    <property type="project" value="TreeGrafter"/>
</dbReference>
<reference evidence="7 8" key="1">
    <citation type="submission" date="2018-11" db="EMBL/GenBank/DDBJ databases">
        <title>Genomic Encyclopedia of Type Strains, Phase IV (KMG-IV): sequencing the most valuable type-strain genomes for metagenomic binning, comparative biology and taxonomic classification.</title>
        <authorList>
            <person name="Goeker M."/>
        </authorList>
    </citation>
    <scope>NUCLEOTIDE SEQUENCE [LARGE SCALE GENOMIC DNA]</scope>
    <source>
        <strain evidence="7 8">DSM 100275</strain>
    </source>
</reference>
<dbReference type="GO" id="GO:0005948">
    <property type="term" value="C:acetolactate synthase complex"/>
    <property type="evidence" value="ECO:0007669"/>
    <property type="project" value="TreeGrafter"/>
</dbReference>
<dbReference type="PANTHER" id="PTHR18968">
    <property type="entry name" value="THIAMINE PYROPHOSPHATE ENZYMES"/>
    <property type="match status" value="1"/>
</dbReference>
<dbReference type="SUPFAM" id="SSF52467">
    <property type="entry name" value="DHS-like NAD/FAD-binding domain"/>
    <property type="match status" value="1"/>
</dbReference>
<dbReference type="CDD" id="cd07035">
    <property type="entry name" value="TPP_PYR_POX_like"/>
    <property type="match status" value="1"/>
</dbReference>
<comment type="similarity">
    <text evidence="1 3">Belongs to the TPP enzyme family.</text>
</comment>
<name>A0A3N1Y411_9GAMM</name>
<dbReference type="Pfam" id="PF00205">
    <property type="entry name" value="TPP_enzyme_M"/>
    <property type="match status" value="1"/>
</dbReference>
<evidence type="ECO:0000256" key="1">
    <source>
        <dbReference type="ARBA" id="ARBA00007812"/>
    </source>
</evidence>
<accession>A0A3N1Y411</accession>
<protein>
    <submittedName>
        <fullName evidence="7">Acetolactate synthase-1/2/3 large subunit</fullName>
    </submittedName>
</protein>
<dbReference type="OrthoDB" id="9785953at2"/>
<dbReference type="Pfam" id="PF02775">
    <property type="entry name" value="TPP_enzyme_C"/>
    <property type="match status" value="1"/>
</dbReference>
<dbReference type="GO" id="GO:0003984">
    <property type="term" value="F:acetolactate synthase activity"/>
    <property type="evidence" value="ECO:0007669"/>
    <property type="project" value="TreeGrafter"/>
</dbReference>
<dbReference type="Gene3D" id="3.40.50.1220">
    <property type="entry name" value="TPP-binding domain"/>
    <property type="match status" value="1"/>
</dbReference>
<dbReference type="GO" id="GO:0030976">
    <property type="term" value="F:thiamine pyrophosphate binding"/>
    <property type="evidence" value="ECO:0007669"/>
    <property type="project" value="InterPro"/>
</dbReference>
<dbReference type="Gene3D" id="3.40.50.970">
    <property type="match status" value="2"/>
</dbReference>
<dbReference type="InterPro" id="IPR012001">
    <property type="entry name" value="Thiamin_PyroP_enz_TPP-bd_dom"/>
</dbReference>
<evidence type="ECO:0000313" key="7">
    <source>
        <dbReference type="EMBL" id="ROR32017.1"/>
    </source>
</evidence>
<evidence type="ECO:0000256" key="2">
    <source>
        <dbReference type="ARBA" id="ARBA00023052"/>
    </source>
</evidence>